<reference evidence="12" key="1">
    <citation type="submission" date="2025-08" db="UniProtKB">
        <authorList>
            <consortium name="RefSeq"/>
        </authorList>
    </citation>
    <scope>IDENTIFICATION</scope>
</reference>
<dbReference type="SUPFAM" id="SSF56399">
    <property type="entry name" value="ADP-ribosylation"/>
    <property type="match status" value="1"/>
</dbReference>
<dbReference type="eggNOG" id="ENOG502QUE9">
    <property type="taxonomic scope" value="Eukaryota"/>
</dbReference>
<dbReference type="AlphaFoldDB" id="A0A1U7S6I9"/>
<dbReference type="GeneID" id="102378393"/>
<dbReference type="InterPro" id="IPR050999">
    <property type="entry name" value="ADP-ribosyltransferase_ARG"/>
</dbReference>
<evidence type="ECO:0000256" key="8">
    <source>
        <dbReference type="ARBA" id="ARBA00023157"/>
    </source>
</evidence>
<evidence type="ECO:0000256" key="1">
    <source>
        <dbReference type="ARBA" id="ARBA00009558"/>
    </source>
</evidence>
<evidence type="ECO:0000256" key="5">
    <source>
        <dbReference type="ARBA" id="ARBA00022729"/>
    </source>
</evidence>
<keyword evidence="3 10" id="KW-0808">Transferase</keyword>
<sequence length="327" mass="36468">MQQSDTVMRDLCLLPLTSINITVVFSSRSLAGEMPWTQRILLLACLWSSSLAQNLAQNLAGVRGITRSMALNAVDDQYFGCTDDMEREAPALLQQELKGNFQFKGQWENALRKREEVNADLAMPQDFKDHGTAVIVYTDKGFHTDFMNAVKTNGKSSSYYKENFKFKAIHYYLTRALQLLGENAEWRYTGVVYRGSENWYQYNNSEIIRFGHFASTSLNKRIAKEFGNTTFFTIQTSFGVKIMNLSLQPSQEEVLIPVNEEFIVSPGGDGNNSYVLKSTGRACSYLNCAYLGTSSGGITFHGQMRPSLLGGAVLLLNAAALRLFAGA</sequence>
<keyword evidence="4" id="KW-0548">Nucleotidyltransferase</keyword>
<evidence type="ECO:0000256" key="2">
    <source>
        <dbReference type="ARBA" id="ARBA00022676"/>
    </source>
</evidence>
<comment type="similarity">
    <text evidence="1 10">Belongs to the Arg-specific ADP-ribosyltransferase family.</text>
</comment>
<dbReference type="PROSITE" id="PS51996">
    <property type="entry name" value="TR_MART"/>
    <property type="match status" value="1"/>
</dbReference>
<dbReference type="EC" id="2.4.2.31" evidence="10"/>
<evidence type="ECO:0000256" key="10">
    <source>
        <dbReference type="RuleBase" id="RU361228"/>
    </source>
</evidence>
<dbReference type="GO" id="GO:0003950">
    <property type="term" value="F:NAD+ poly-ADP-ribosyltransferase activity"/>
    <property type="evidence" value="ECO:0007669"/>
    <property type="project" value="TreeGrafter"/>
</dbReference>
<accession>A0A1U7S6I9</accession>
<dbReference type="PROSITE" id="PS01291">
    <property type="entry name" value="ART"/>
    <property type="match status" value="1"/>
</dbReference>
<dbReference type="PANTHER" id="PTHR10339:SF2">
    <property type="entry name" value="ECTO-ADP-RIBOSYLTRANSFERASE 5"/>
    <property type="match status" value="1"/>
</dbReference>
<proteinExistence type="inferred from homology"/>
<dbReference type="Gene3D" id="3.90.176.10">
    <property type="entry name" value="Toxin ADP-ribosyltransferase, Chain A, domain 1"/>
    <property type="match status" value="1"/>
</dbReference>
<evidence type="ECO:0000313" key="12">
    <source>
        <dbReference type="RefSeq" id="XP_006032148.3"/>
    </source>
</evidence>
<keyword evidence="11" id="KW-1185">Reference proteome</keyword>
<evidence type="ECO:0000256" key="9">
    <source>
        <dbReference type="ARBA" id="ARBA00047597"/>
    </source>
</evidence>
<keyword evidence="6 10" id="KW-0521">NADP</keyword>
<dbReference type="KEGG" id="asn:102378393"/>
<gene>
    <name evidence="12" type="primary">LOC102378393</name>
</gene>
<evidence type="ECO:0000256" key="4">
    <source>
        <dbReference type="ARBA" id="ARBA00022695"/>
    </source>
</evidence>
<dbReference type="GO" id="GO:0046677">
    <property type="term" value="P:response to antibiotic"/>
    <property type="evidence" value="ECO:0007669"/>
    <property type="project" value="UniProtKB-ARBA"/>
</dbReference>
<dbReference type="FunFam" id="3.90.176.10:FF:000001">
    <property type="entry name" value="NAD(P)(+)--arginine ADP-ribosyltransferase"/>
    <property type="match status" value="1"/>
</dbReference>
<dbReference type="PANTHER" id="PTHR10339">
    <property type="entry name" value="ADP-RIBOSYLTRANSFERASE"/>
    <property type="match status" value="1"/>
</dbReference>
<dbReference type="PRINTS" id="PR00970">
    <property type="entry name" value="RIBTRNSFRASE"/>
</dbReference>
<dbReference type="InterPro" id="IPR000768">
    <property type="entry name" value="ART"/>
</dbReference>
<comment type="catalytic activity">
    <reaction evidence="9 10">
        <text>L-arginyl-[protein] + NAD(+) = N(omega)-(ADP-D-ribosyl)-L-arginyl-[protein] + nicotinamide + H(+)</text>
        <dbReference type="Rhea" id="RHEA:19149"/>
        <dbReference type="Rhea" id="RHEA-COMP:10532"/>
        <dbReference type="Rhea" id="RHEA-COMP:15087"/>
        <dbReference type="ChEBI" id="CHEBI:15378"/>
        <dbReference type="ChEBI" id="CHEBI:17154"/>
        <dbReference type="ChEBI" id="CHEBI:29965"/>
        <dbReference type="ChEBI" id="CHEBI:57540"/>
        <dbReference type="ChEBI" id="CHEBI:142554"/>
        <dbReference type="EC" id="2.4.2.31"/>
    </reaction>
</comment>
<organism evidence="11 12">
    <name type="scientific">Alligator sinensis</name>
    <name type="common">Chinese alligator</name>
    <dbReference type="NCBI Taxonomy" id="38654"/>
    <lineage>
        <taxon>Eukaryota</taxon>
        <taxon>Metazoa</taxon>
        <taxon>Chordata</taxon>
        <taxon>Craniata</taxon>
        <taxon>Vertebrata</taxon>
        <taxon>Euteleostomi</taxon>
        <taxon>Archelosauria</taxon>
        <taxon>Archosauria</taxon>
        <taxon>Crocodylia</taxon>
        <taxon>Alligatoridae</taxon>
        <taxon>Alligatorinae</taxon>
        <taxon>Alligator</taxon>
    </lineage>
</organism>
<keyword evidence="8" id="KW-1015">Disulfide bond</keyword>
<evidence type="ECO:0000313" key="11">
    <source>
        <dbReference type="Proteomes" id="UP000189705"/>
    </source>
</evidence>
<dbReference type="RefSeq" id="XP_006032148.3">
    <property type="nucleotide sequence ID" value="XM_006032086.3"/>
</dbReference>
<dbReference type="GO" id="GO:0044194">
    <property type="term" value="C:cytolytic granule"/>
    <property type="evidence" value="ECO:0007669"/>
    <property type="project" value="UniProtKB-ARBA"/>
</dbReference>
<dbReference type="InParanoid" id="A0A1U7S6I9"/>
<dbReference type="Pfam" id="PF01129">
    <property type="entry name" value="ART"/>
    <property type="match status" value="1"/>
</dbReference>
<evidence type="ECO:0000256" key="6">
    <source>
        <dbReference type="ARBA" id="ARBA00022857"/>
    </source>
</evidence>
<dbReference type="Proteomes" id="UP000189705">
    <property type="component" value="Unplaced"/>
</dbReference>
<keyword evidence="7 10" id="KW-0520">NAD</keyword>
<protein>
    <recommendedName>
        <fullName evidence="10">NAD(P)(+)--arginine ADP-ribosyltransferase</fullName>
        <ecNumber evidence="10">2.4.2.31</ecNumber>
    </recommendedName>
    <alternativeName>
        <fullName evidence="10">Mono(ADP-ribosyl)transferase</fullName>
    </alternativeName>
</protein>
<evidence type="ECO:0000256" key="3">
    <source>
        <dbReference type="ARBA" id="ARBA00022679"/>
    </source>
</evidence>
<dbReference type="GO" id="GO:0016779">
    <property type="term" value="F:nucleotidyltransferase activity"/>
    <property type="evidence" value="ECO:0007669"/>
    <property type="project" value="UniProtKB-KW"/>
</dbReference>
<keyword evidence="5" id="KW-0732">Signal</keyword>
<evidence type="ECO:0000256" key="7">
    <source>
        <dbReference type="ARBA" id="ARBA00023027"/>
    </source>
</evidence>
<keyword evidence="2 10" id="KW-0328">Glycosyltransferase</keyword>
<name>A0A1U7S6I9_ALLSI</name>
<dbReference type="GO" id="GO:0106274">
    <property type="term" value="F:NAD+-protein-arginine ADP-ribosyltransferase activity"/>
    <property type="evidence" value="ECO:0007669"/>
    <property type="project" value="UniProtKB-EC"/>
</dbReference>